<comment type="caution">
    <text evidence="2">The sequence shown here is derived from an EMBL/GenBank/DDBJ whole genome shotgun (WGS) entry which is preliminary data.</text>
</comment>
<feature type="transmembrane region" description="Helical" evidence="1">
    <location>
        <begin position="6"/>
        <end position="24"/>
    </location>
</feature>
<dbReference type="RefSeq" id="WP_009587925.1">
    <property type="nucleotide sequence ID" value="NZ_AP025565.1"/>
</dbReference>
<keyword evidence="1" id="KW-1133">Transmembrane helix</keyword>
<protein>
    <submittedName>
        <fullName evidence="2">Uncharacterized protein</fullName>
    </submittedName>
</protein>
<gene>
    <name evidence="2" type="ORF">MKC95_02270</name>
</gene>
<dbReference type="Proteomes" id="UP001203972">
    <property type="component" value="Unassembled WGS sequence"/>
</dbReference>
<feature type="transmembrane region" description="Helical" evidence="1">
    <location>
        <begin position="36"/>
        <end position="55"/>
    </location>
</feature>
<sequence length="142" mass="16779">MEYIMYAFLAMVLLMLLWALRLWYRMHQEETVYAVYKKSDYIFCAAFLLLGILNLYDERRLQYGSILMALGILYGMRRSGISQHNLYVDGRRIPLQPGKLITQKEQDGCLQLYYELGVHYGTLNFSIDKKEQITQILKNQGY</sequence>
<keyword evidence="1" id="KW-0472">Membrane</keyword>
<reference evidence="2" key="1">
    <citation type="journal article" date="2022" name="Clin. Infect. Dis.">
        <title>Association between Clostridium innocuum and antibiotic-associated diarrhea in adults and children: A cross-sectional study and comparative genomics analysis.</title>
        <authorList>
            <person name="Cherny K.E."/>
            <person name="Muscat E.B."/>
            <person name="Balaji A."/>
            <person name="Mukherjee J."/>
            <person name="Ozer E.A."/>
            <person name="Angarone M.P."/>
            <person name="Hauser A.R."/>
            <person name="Sichel J.S."/>
            <person name="Amponsah E."/>
            <person name="Kociolek L.K."/>
        </authorList>
    </citation>
    <scope>NUCLEOTIDE SEQUENCE</scope>
    <source>
        <strain evidence="2">NU1-AC-029v</strain>
    </source>
</reference>
<dbReference type="AlphaFoldDB" id="A0AAP2UKS7"/>
<evidence type="ECO:0000313" key="3">
    <source>
        <dbReference type="Proteomes" id="UP001203972"/>
    </source>
</evidence>
<evidence type="ECO:0000313" key="2">
    <source>
        <dbReference type="EMBL" id="MCR0231592.1"/>
    </source>
</evidence>
<dbReference type="EMBL" id="JAKTMA010000003">
    <property type="protein sequence ID" value="MCR0231592.1"/>
    <property type="molecule type" value="Genomic_DNA"/>
</dbReference>
<evidence type="ECO:0000256" key="1">
    <source>
        <dbReference type="SAM" id="Phobius"/>
    </source>
</evidence>
<keyword evidence="1" id="KW-0812">Transmembrane</keyword>
<organism evidence="2 3">
    <name type="scientific">Clostridium innocuum</name>
    <dbReference type="NCBI Taxonomy" id="1522"/>
    <lineage>
        <taxon>Bacteria</taxon>
        <taxon>Bacillati</taxon>
        <taxon>Bacillota</taxon>
        <taxon>Clostridia</taxon>
        <taxon>Eubacteriales</taxon>
        <taxon>Clostridiaceae</taxon>
        <taxon>Clostridium</taxon>
    </lineage>
</organism>
<accession>A0AAP2UKS7</accession>
<proteinExistence type="predicted"/>
<name>A0AAP2UKS7_CLOIN</name>